<evidence type="ECO:0000256" key="4">
    <source>
        <dbReference type="ARBA" id="ARBA00012358"/>
    </source>
</evidence>
<dbReference type="Gene3D" id="3.90.460.10">
    <property type="entry name" value="Ferredoxin thioredoxin reductase catalytic beta subunit"/>
    <property type="match status" value="1"/>
</dbReference>
<dbReference type="SUPFAM" id="SSF57662">
    <property type="entry name" value="Ferredoxin thioredoxin reductase (FTR), catalytic beta chain"/>
    <property type="match status" value="1"/>
</dbReference>
<evidence type="ECO:0000313" key="16">
    <source>
        <dbReference type="EMBL" id="KAG5534987.1"/>
    </source>
</evidence>
<comment type="catalytic activity">
    <reaction evidence="15">
        <text>[thioredoxin]-disulfide + 2 reduced [2Fe-2S]-[ferredoxin] + 2 H(+) = [thioredoxin]-dithiol + 2 oxidized [2Fe-2S]-[ferredoxin]</text>
        <dbReference type="Rhea" id="RHEA:42336"/>
        <dbReference type="Rhea" id="RHEA-COMP:10000"/>
        <dbReference type="Rhea" id="RHEA-COMP:10001"/>
        <dbReference type="Rhea" id="RHEA-COMP:10698"/>
        <dbReference type="Rhea" id="RHEA-COMP:10700"/>
        <dbReference type="ChEBI" id="CHEBI:15378"/>
        <dbReference type="ChEBI" id="CHEBI:29950"/>
        <dbReference type="ChEBI" id="CHEBI:33737"/>
        <dbReference type="ChEBI" id="CHEBI:33738"/>
        <dbReference type="ChEBI" id="CHEBI:50058"/>
        <dbReference type="EC" id="1.8.7.2"/>
    </reaction>
</comment>
<evidence type="ECO:0000256" key="1">
    <source>
        <dbReference type="ARBA" id="ARBA00001966"/>
    </source>
</evidence>
<keyword evidence="8" id="KW-0560">Oxidoreductase</keyword>
<dbReference type="GO" id="GO:0046872">
    <property type="term" value="F:metal ion binding"/>
    <property type="evidence" value="ECO:0007669"/>
    <property type="project" value="UniProtKB-KW"/>
</dbReference>
<accession>A0AAV6J1R6</accession>
<evidence type="ECO:0000256" key="8">
    <source>
        <dbReference type="ARBA" id="ARBA00023002"/>
    </source>
</evidence>
<evidence type="ECO:0000256" key="10">
    <source>
        <dbReference type="ARBA" id="ARBA00023014"/>
    </source>
</evidence>
<evidence type="ECO:0000256" key="2">
    <source>
        <dbReference type="ARBA" id="ARBA00003945"/>
    </source>
</evidence>
<dbReference type="GO" id="GO:0103012">
    <property type="term" value="F:ferredoxin-thioredoxin reductase activity"/>
    <property type="evidence" value="ECO:0007669"/>
    <property type="project" value="UniProtKB-EC"/>
</dbReference>
<evidence type="ECO:0000256" key="7">
    <source>
        <dbReference type="ARBA" id="ARBA00022723"/>
    </source>
</evidence>
<keyword evidence="7" id="KW-0479">Metal-binding</keyword>
<dbReference type="GO" id="GO:0016730">
    <property type="term" value="F:oxidoreductase activity, acting on iron-sulfur proteins as donors"/>
    <property type="evidence" value="ECO:0007669"/>
    <property type="project" value="InterPro"/>
</dbReference>
<dbReference type="InterPro" id="IPR004209">
    <property type="entry name" value="FTR_bsu"/>
</dbReference>
<organism evidence="16 17">
    <name type="scientific">Rhododendron griersonianum</name>
    <dbReference type="NCBI Taxonomy" id="479676"/>
    <lineage>
        <taxon>Eukaryota</taxon>
        <taxon>Viridiplantae</taxon>
        <taxon>Streptophyta</taxon>
        <taxon>Embryophyta</taxon>
        <taxon>Tracheophyta</taxon>
        <taxon>Spermatophyta</taxon>
        <taxon>Magnoliopsida</taxon>
        <taxon>eudicotyledons</taxon>
        <taxon>Gunneridae</taxon>
        <taxon>Pentapetalae</taxon>
        <taxon>asterids</taxon>
        <taxon>Ericales</taxon>
        <taxon>Ericaceae</taxon>
        <taxon>Ericoideae</taxon>
        <taxon>Rhodoreae</taxon>
        <taxon>Rhododendron</taxon>
    </lineage>
</organism>
<dbReference type="Proteomes" id="UP000823749">
    <property type="component" value="Chromosome 8"/>
</dbReference>
<dbReference type="Pfam" id="PF02943">
    <property type="entry name" value="FeThRed_B"/>
    <property type="match status" value="1"/>
</dbReference>
<keyword evidence="6" id="KW-0004">4Fe-4S</keyword>
<proteinExistence type="inferred from homology"/>
<comment type="caution">
    <text evidence="16">The sequence shown here is derived from an EMBL/GenBank/DDBJ whole genome shotgun (WGS) entry which is preliminary data.</text>
</comment>
<comment type="similarity">
    <text evidence="3">Belongs to the ferredoxin thioredoxin reductase beta subunit family.</text>
</comment>
<evidence type="ECO:0000256" key="12">
    <source>
        <dbReference type="ARBA" id="ARBA00023284"/>
    </source>
</evidence>
<comment type="function">
    <text evidence="2">Catalytic subunit of the ferredoxin-thioredoxin reductase (FTR), which catalyzes the two-electron reduction of thioredoxins by the electrons provided by reduced ferredoxin.</text>
</comment>
<dbReference type="EC" id="1.8.7.2" evidence="4"/>
<protein>
    <recommendedName>
        <fullName evidence="5">Ferredoxin-thioredoxin reductase catalytic chain, chloroplastic</fullName>
        <ecNumber evidence="4">1.8.7.2</ecNumber>
    </recommendedName>
    <alternativeName>
        <fullName evidence="14">Ferredoxin-thioredoxin reductase subunit B</fullName>
    </alternativeName>
</protein>
<sequence length="121" mass="13868">MLVSREGTFVSTKESLLLLSRDLLTIKDSVGAPLCSCRHYDDKAAEAGQGFWNRPRVPMRERKECHCMLFLTPENDFAGQEQTISLEDIRESTANVVLWCNEFTYLIFITCMYSDMGLPYT</sequence>
<evidence type="ECO:0000256" key="3">
    <source>
        <dbReference type="ARBA" id="ARBA00007941"/>
    </source>
</evidence>
<evidence type="ECO:0000256" key="5">
    <source>
        <dbReference type="ARBA" id="ARBA00018993"/>
    </source>
</evidence>
<dbReference type="EMBL" id="JACTNZ010000008">
    <property type="protein sequence ID" value="KAG5534987.1"/>
    <property type="molecule type" value="Genomic_DNA"/>
</dbReference>
<evidence type="ECO:0000256" key="13">
    <source>
        <dbReference type="ARBA" id="ARBA00026011"/>
    </source>
</evidence>
<evidence type="ECO:0000256" key="6">
    <source>
        <dbReference type="ARBA" id="ARBA00022485"/>
    </source>
</evidence>
<evidence type="ECO:0000256" key="15">
    <source>
        <dbReference type="ARBA" id="ARBA00048150"/>
    </source>
</evidence>
<dbReference type="PANTHER" id="PTHR35113:SF1">
    <property type="entry name" value="FERREDOXIN-THIOREDOXIN REDUCTASE CATALYTIC CHAIN, CHLOROPLASTIC"/>
    <property type="match status" value="1"/>
</dbReference>
<keyword evidence="17" id="KW-1185">Reference proteome</keyword>
<evidence type="ECO:0000256" key="11">
    <source>
        <dbReference type="ARBA" id="ARBA00023157"/>
    </source>
</evidence>
<name>A0AAV6J1R6_9ERIC</name>
<comment type="cofactor">
    <cofactor evidence="1">
        <name>[4Fe-4S] cluster</name>
        <dbReference type="ChEBI" id="CHEBI:49883"/>
    </cofactor>
</comment>
<comment type="subunit">
    <text evidence="13">Heterodimer of subunit A (variable subunit) and subunit B (catalytic subunit). Heterodimeric FTR forms a complex with ferredoxin and thioredoxin.</text>
</comment>
<dbReference type="GO" id="GO:0051539">
    <property type="term" value="F:4 iron, 4 sulfur cluster binding"/>
    <property type="evidence" value="ECO:0007669"/>
    <property type="project" value="UniProtKB-KW"/>
</dbReference>
<keyword evidence="10" id="KW-0411">Iron-sulfur</keyword>
<reference evidence="16" key="1">
    <citation type="submission" date="2020-08" db="EMBL/GenBank/DDBJ databases">
        <title>Plant Genome Project.</title>
        <authorList>
            <person name="Zhang R.-G."/>
        </authorList>
    </citation>
    <scope>NUCLEOTIDE SEQUENCE</scope>
    <source>
        <strain evidence="16">WSP0</strain>
        <tissue evidence="16">Leaf</tissue>
    </source>
</reference>
<evidence type="ECO:0000256" key="9">
    <source>
        <dbReference type="ARBA" id="ARBA00023004"/>
    </source>
</evidence>
<keyword evidence="11" id="KW-1015">Disulfide bond</keyword>
<gene>
    <name evidence="16" type="ORF">RHGRI_022931</name>
</gene>
<dbReference type="FunFam" id="3.90.460.10:FF:000001">
    <property type="entry name" value="Ferredoxin-thioredoxin reductase, catalytic chain"/>
    <property type="match status" value="1"/>
</dbReference>
<dbReference type="PANTHER" id="PTHR35113">
    <property type="entry name" value="FERREDOXIN-THIOREDOXIN REDUCTASE CATALYTIC CHAIN, CHLOROPLASTIC"/>
    <property type="match status" value="1"/>
</dbReference>
<keyword evidence="12" id="KW-0676">Redox-active center</keyword>
<evidence type="ECO:0000313" key="17">
    <source>
        <dbReference type="Proteomes" id="UP000823749"/>
    </source>
</evidence>
<keyword evidence="9" id="KW-0408">Iron</keyword>
<evidence type="ECO:0000256" key="14">
    <source>
        <dbReference type="ARBA" id="ARBA00030295"/>
    </source>
</evidence>
<dbReference type="InterPro" id="IPR036644">
    <property type="entry name" value="FTR_bsu_sf"/>
</dbReference>
<dbReference type="AlphaFoldDB" id="A0AAV6J1R6"/>